<dbReference type="InterPro" id="IPR006230">
    <property type="entry name" value="MutL"/>
</dbReference>
<evidence type="ECO:0000313" key="1">
    <source>
        <dbReference type="EMBL" id="HGS20832.1"/>
    </source>
</evidence>
<evidence type="ECO:0008006" key="2">
    <source>
        <dbReference type="Google" id="ProtNLM"/>
    </source>
</evidence>
<organism evidence="1">
    <name type="scientific">Anaerolinea thermolimosa</name>
    <dbReference type="NCBI Taxonomy" id="229919"/>
    <lineage>
        <taxon>Bacteria</taxon>
        <taxon>Bacillati</taxon>
        <taxon>Chloroflexota</taxon>
        <taxon>Anaerolineae</taxon>
        <taxon>Anaerolineales</taxon>
        <taxon>Anaerolineaceae</taxon>
        <taxon>Anaerolinea</taxon>
    </lineage>
</organism>
<proteinExistence type="predicted"/>
<dbReference type="EMBL" id="DSYK01000157">
    <property type="protein sequence ID" value="HGS20832.1"/>
    <property type="molecule type" value="Genomic_DNA"/>
</dbReference>
<dbReference type="AlphaFoldDB" id="A0A7C4KG91"/>
<accession>A0A7C4KG91</accession>
<dbReference type="Pfam" id="PF13941">
    <property type="entry name" value="MutL"/>
    <property type="match status" value="1"/>
</dbReference>
<gene>
    <name evidence="1" type="ORF">ENT37_03060</name>
</gene>
<protein>
    <recommendedName>
        <fullName evidence="2">Methylaspartate mutase</fullName>
    </recommendedName>
</protein>
<comment type="caution">
    <text evidence="1">The sequence shown here is derived from an EMBL/GenBank/DDBJ whole genome shotgun (WGS) entry which is preliminary data.</text>
</comment>
<reference evidence="1" key="1">
    <citation type="journal article" date="2020" name="mSystems">
        <title>Genome- and Community-Level Interaction Insights into Carbon Utilization and Element Cycling Functions of Hydrothermarchaeota in Hydrothermal Sediment.</title>
        <authorList>
            <person name="Zhou Z."/>
            <person name="Liu Y."/>
            <person name="Xu W."/>
            <person name="Pan J."/>
            <person name="Luo Z.H."/>
            <person name="Li M."/>
        </authorList>
    </citation>
    <scope>NUCLEOTIDE SEQUENCE [LARGE SCALE GENOMIC DNA]</scope>
    <source>
        <strain evidence="1">SpSt-573</strain>
    </source>
</reference>
<sequence>MTSVVDADSLLAIDIGSVNTRAILFDIVDGQYHFLAAGSAPSTWGAPFFDVGEGVHLAITRLQEITSRPLLGAENRLQIPTQPDGSGVDRLVVTLSAGKEVQMLVMGLLSEVSLESAQRLAASTYGKVVEAVGLNDTRRQDTQLDAILQSGAEMVILAGGTERGATRSVIKMVELLLLVLRALPSEKRPRVLYCGNAALAKKIQEVVGKYTEVQTAPNIRPGIDVEDLAPAAETLNRMIISLRGQQMSGLDSLEQISAAPVTLSAHAMGRLIRFLSELYDASKGVLGVDLGASSTTLAAGVGGKLHLNVFHPLGLGAGIEGLLKQIRPSELTRWLPMDISDEEMMDTLWQKTLYPAMLPLTGTTLAIELAAAREILRLAATKMIERYPALNLSFEPIFAGGAVFAQAASPAQALLTLLDGLQPVGVTTFFIDPYGLMSALGAVAPANSILPVQILESGAFQNLGAVISPVSNARPGVPVLRARLVFEDGNETRLEVKQGSIVPLPVRHGQAARIYLEGLRGTEIDPRRRTSGGFRIIGGVCGAWIDARGRPLALPGDPGKRRETLLRWSQAVETRRPA</sequence>
<name>A0A7C4KG91_9CHLR</name>